<protein>
    <submittedName>
        <fullName evidence="1">Uncharacterized protein</fullName>
    </submittedName>
</protein>
<sequence>MSFQFCFSNVPVTLDSQFKGVLVKAAQKVPDDTEHFRLLMRLADGENALSDMFLLNVRQAKPLTFMIEYVFCLSEADNGLSVWAYLSSAGGMGSPLALSYCNRPLSLEELILYWQQQVLADIAVNDVDIAMHPEAVDKALLSAQQQTQRVVFSE</sequence>
<organism evidence="1 2">
    <name type="scientific">Alteromonas naphthalenivorans</name>
    <dbReference type="NCBI Taxonomy" id="715451"/>
    <lineage>
        <taxon>Bacteria</taxon>
        <taxon>Pseudomonadati</taxon>
        <taxon>Pseudomonadota</taxon>
        <taxon>Gammaproteobacteria</taxon>
        <taxon>Alteromonadales</taxon>
        <taxon>Alteromonadaceae</taxon>
        <taxon>Alteromonas/Salinimonas group</taxon>
        <taxon>Alteromonas</taxon>
    </lineage>
</organism>
<evidence type="ECO:0000313" key="1">
    <source>
        <dbReference type="EMBL" id="AEF04880.1"/>
    </source>
</evidence>
<dbReference type="AlphaFoldDB" id="F5Z5F4"/>
<evidence type="ECO:0000313" key="2">
    <source>
        <dbReference type="Proteomes" id="UP000000683"/>
    </source>
</evidence>
<proteinExistence type="predicted"/>
<accession>F5Z5F4</accession>
<dbReference type="EMBL" id="CP002339">
    <property type="protein sequence ID" value="AEF04880.1"/>
    <property type="molecule type" value="Genomic_DNA"/>
</dbReference>
<dbReference type="Proteomes" id="UP000000683">
    <property type="component" value="Chromosome"/>
</dbReference>
<keyword evidence="2" id="KW-1185">Reference proteome</keyword>
<dbReference type="HOGENOM" id="CLU_1700550_0_0_6"/>
<name>F5Z5F4_ALTNA</name>
<dbReference type="KEGG" id="alt:ambt_16875"/>
<gene>
    <name evidence="1" type="ordered locus">ambt_16875</name>
</gene>
<reference evidence="1 2" key="1">
    <citation type="journal article" date="2011" name="J. Bacteriol.">
        <title>Complete genome sequence of the polycyclic aromatic hydrocarbon-degrading bacterium Alteromonas sp. strain SN2.</title>
        <authorList>
            <person name="Jin H.M."/>
            <person name="Jeong H."/>
            <person name="Moon E.J."/>
            <person name="Math R.K."/>
            <person name="Lee K."/>
            <person name="Kim H.J."/>
            <person name="Jeon C.O."/>
            <person name="Oh T.K."/>
            <person name="Kim J.F."/>
        </authorList>
    </citation>
    <scope>NUCLEOTIDE SEQUENCE [LARGE SCALE GENOMIC DNA]</scope>
    <source>
        <strain evidence="2">JCM 17741 / KACC 18427 / KCTC 11700BP / SN2</strain>
    </source>
</reference>
<dbReference type="RefSeq" id="WP_013785801.1">
    <property type="nucleotide sequence ID" value="NC_015554.1"/>
</dbReference>